<name>A0A5B9VVY5_9BACT</name>
<gene>
    <name evidence="1" type="ORF">OJF2_05760</name>
</gene>
<dbReference type="KEGG" id="agv:OJF2_05760"/>
<sequence length="194" mass="20682">MSGTPTSPRDEPPEAELDRLLQRARGGDPEALPGLRELLDSRPEVWKRLGDLASHARRAWVGLIAGQDFALGESILRQVERLGAELAGPRPTAMERLLVERIQASWLQLQHAELAAAQVGTTSVAVAEFHARRLDRAHRRYLTGLGALATLRRLAPAGGVPGDPLGGTAIAAGDTSACDDLPGRRLRIAGSASD</sequence>
<dbReference type="EMBL" id="CP042997">
    <property type="protein sequence ID" value="QEH32107.1"/>
    <property type="molecule type" value="Genomic_DNA"/>
</dbReference>
<protein>
    <submittedName>
        <fullName evidence="1">Uncharacterized protein</fullName>
    </submittedName>
</protein>
<dbReference type="RefSeq" id="WP_148591050.1">
    <property type="nucleotide sequence ID" value="NZ_CP042997.1"/>
</dbReference>
<reference evidence="1 2" key="1">
    <citation type="submission" date="2019-08" db="EMBL/GenBank/DDBJ databases">
        <title>Deep-cultivation of Planctomycetes and their phenomic and genomic characterization uncovers novel biology.</title>
        <authorList>
            <person name="Wiegand S."/>
            <person name="Jogler M."/>
            <person name="Boedeker C."/>
            <person name="Pinto D."/>
            <person name="Vollmers J."/>
            <person name="Rivas-Marin E."/>
            <person name="Kohn T."/>
            <person name="Peeters S.H."/>
            <person name="Heuer A."/>
            <person name="Rast P."/>
            <person name="Oberbeckmann S."/>
            <person name="Bunk B."/>
            <person name="Jeske O."/>
            <person name="Meyerdierks A."/>
            <person name="Storesund J.E."/>
            <person name="Kallscheuer N."/>
            <person name="Luecker S."/>
            <person name="Lage O.M."/>
            <person name="Pohl T."/>
            <person name="Merkel B.J."/>
            <person name="Hornburger P."/>
            <person name="Mueller R.-W."/>
            <person name="Bruemmer F."/>
            <person name="Labrenz M."/>
            <person name="Spormann A.M."/>
            <person name="Op den Camp H."/>
            <person name="Overmann J."/>
            <person name="Amann R."/>
            <person name="Jetten M.S.M."/>
            <person name="Mascher T."/>
            <person name="Medema M.H."/>
            <person name="Devos D.P."/>
            <person name="Kaster A.-K."/>
            <person name="Ovreas L."/>
            <person name="Rohde M."/>
            <person name="Galperin M.Y."/>
            <person name="Jogler C."/>
        </authorList>
    </citation>
    <scope>NUCLEOTIDE SEQUENCE [LARGE SCALE GENOMIC DNA]</scope>
    <source>
        <strain evidence="1 2">OJF2</strain>
    </source>
</reference>
<dbReference type="Proteomes" id="UP000324233">
    <property type="component" value="Chromosome"/>
</dbReference>
<organism evidence="1 2">
    <name type="scientific">Aquisphaera giovannonii</name>
    <dbReference type="NCBI Taxonomy" id="406548"/>
    <lineage>
        <taxon>Bacteria</taxon>
        <taxon>Pseudomonadati</taxon>
        <taxon>Planctomycetota</taxon>
        <taxon>Planctomycetia</taxon>
        <taxon>Isosphaerales</taxon>
        <taxon>Isosphaeraceae</taxon>
        <taxon>Aquisphaera</taxon>
    </lineage>
</organism>
<dbReference type="OrthoDB" id="280193at2"/>
<evidence type="ECO:0000313" key="1">
    <source>
        <dbReference type="EMBL" id="QEH32107.1"/>
    </source>
</evidence>
<accession>A0A5B9VVY5</accession>
<proteinExistence type="predicted"/>
<evidence type="ECO:0000313" key="2">
    <source>
        <dbReference type="Proteomes" id="UP000324233"/>
    </source>
</evidence>
<keyword evidence="2" id="KW-1185">Reference proteome</keyword>
<dbReference type="AlphaFoldDB" id="A0A5B9VVY5"/>